<feature type="region of interest" description="Disordered" evidence="1">
    <location>
        <begin position="181"/>
        <end position="207"/>
    </location>
</feature>
<comment type="caution">
    <text evidence="2">The sequence shown here is derived from an EMBL/GenBank/DDBJ whole genome shotgun (WGS) entry which is preliminary data.</text>
</comment>
<organism evidence="2 3">
    <name type="scientific">Nocardia vulneris</name>
    <dbReference type="NCBI Taxonomy" id="1141657"/>
    <lineage>
        <taxon>Bacteria</taxon>
        <taxon>Bacillati</taxon>
        <taxon>Actinomycetota</taxon>
        <taxon>Actinomycetes</taxon>
        <taxon>Mycobacteriales</taxon>
        <taxon>Nocardiaceae</taxon>
        <taxon>Nocardia</taxon>
    </lineage>
</organism>
<protein>
    <submittedName>
        <fullName evidence="2">Uncharacterized protein</fullName>
    </submittedName>
</protein>
<name>A0ABR4ZGQ3_9NOCA</name>
<dbReference type="EMBL" id="JNFP01000013">
    <property type="protein sequence ID" value="KIA64466.1"/>
    <property type="molecule type" value="Genomic_DNA"/>
</dbReference>
<evidence type="ECO:0000313" key="3">
    <source>
        <dbReference type="Proteomes" id="UP000031364"/>
    </source>
</evidence>
<evidence type="ECO:0000256" key="1">
    <source>
        <dbReference type="SAM" id="MobiDB-lite"/>
    </source>
</evidence>
<keyword evidence="3" id="KW-1185">Reference proteome</keyword>
<evidence type="ECO:0000313" key="2">
    <source>
        <dbReference type="EMBL" id="KIA64466.1"/>
    </source>
</evidence>
<proteinExistence type="predicted"/>
<sequence>MAARYRRHGNAAVGEVPMGFFGRKSELRTGFEHEYVTLPDPGLPDAETRQVLYRALCEIGLANIVFGPGDVRECFRALTSVAPVFRNTVSDNRMLGRFSGEPDVFWYALQGSAGAAIVMSFGPDSADSFRQVQIDGPLSRTALQAPFEWGTVLGLGASVPVGFARIFADATLQPLSALPGLEHFRQPDENGSGAGSPADEPTITLPQPPSELPIQIGYRLLATAPQSVLVYSAAALSETFAGVYSAAPVFGATSLAFEDGWVGALPAPSVQWFGVDGPAGSAVVVTAATSADFAFLSTEVMPQVGSLPSAFTCGIADRAVVPQSFARLFTRSDQRPIWELPGMGHLRQP</sequence>
<dbReference type="Proteomes" id="UP000031364">
    <property type="component" value="Unassembled WGS sequence"/>
</dbReference>
<reference evidence="2 3" key="1">
    <citation type="journal article" date="2014" name="Int. J. Syst. Evol. Microbiol.">
        <title>Nocardia vulneris sp. nov., isolated from wounds of human patients in North America.</title>
        <authorList>
            <person name="Lasker B.A."/>
            <person name="Bell M."/>
            <person name="Klenk H.P."/>
            <person name="Sproer C."/>
            <person name="Schumann C."/>
            <person name="Schumann P."/>
            <person name="Brown J.M."/>
        </authorList>
    </citation>
    <scope>NUCLEOTIDE SEQUENCE [LARGE SCALE GENOMIC DNA]</scope>
    <source>
        <strain evidence="2 3">W9851</strain>
    </source>
</reference>
<gene>
    <name evidence="2" type="ORF">FG87_12975</name>
</gene>
<accession>A0ABR4ZGQ3</accession>